<organism evidence="2 3">
    <name type="scientific">Silicimonas algicola</name>
    <dbReference type="NCBI Taxonomy" id="1826607"/>
    <lineage>
        <taxon>Bacteria</taxon>
        <taxon>Pseudomonadati</taxon>
        <taxon>Pseudomonadota</taxon>
        <taxon>Alphaproteobacteria</taxon>
        <taxon>Rhodobacterales</taxon>
        <taxon>Paracoccaceae</taxon>
    </lineage>
</organism>
<dbReference type="AlphaFoldDB" id="A0A316G2D0"/>
<dbReference type="Gene3D" id="3.30.70.100">
    <property type="match status" value="1"/>
</dbReference>
<reference evidence="2 3" key="1">
    <citation type="submission" date="2018-05" db="EMBL/GenBank/DDBJ databases">
        <title>Genomic Encyclopedia of Type Strains, Phase IV (KMG-IV): sequencing the most valuable type-strain genomes for metagenomic binning, comparative biology and taxonomic classification.</title>
        <authorList>
            <person name="Goeker M."/>
        </authorList>
    </citation>
    <scope>NUCLEOTIDE SEQUENCE [LARGE SCALE GENOMIC DNA]</scope>
    <source>
        <strain evidence="2 3">DSM 103371</strain>
    </source>
</reference>
<feature type="domain" description="ABM" evidence="1">
    <location>
        <begin position="1"/>
        <end position="90"/>
    </location>
</feature>
<dbReference type="InterPro" id="IPR011008">
    <property type="entry name" value="Dimeric_a/b-barrel"/>
</dbReference>
<comment type="caution">
    <text evidence="2">The sequence shown here is derived from an EMBL/GenBank/DDBJ whole genome shotgun (WGS) entry which is preliminary data.</text>
</comment>
<dbReference type="Proteomes" id="UP000245390">
    <property type="component" value="Unassembled WGS sequence"/>
</dbReference>
<gene>
    <name evidence="2" type="ORF">C8D95_11244</name>
</gene>
<keyword evidence="2" id="KW-0503">Monooxygenase</keyword>
<dbReference type="EMBL" id="QGGV01000012">
    <property type="protein sequence ID" value="PWK54056.1"/>
    <property type="molecule type" value="Genomic_DNA"/>
</dbReference>
<keyword evidence="2" id="KW-0560">Oxidoreductase</keyword>
<protein>
    <submittedName>
        <fullName evidence="2">Quinol monooxygenase YgiN</fullName>
    </submittedName>
</protein>
<evidence type="ECO:0000259" key="1">
    <source>
        <dbReference type="PROSITE" id="PS51725"/>
    </source>
</evidence>
<dbReference type="SUPFAM" id="SSF54909">
    <property type="entry name" value="Dimeric alpha+beta barrel"/>
    <property type="match status" value="1"/>
</dbReference>
<sequence length="99" mass="10883">MIAILDFDVGPDDGGVALNQLLTEAPDVRAMKGNIAFRPYADPLIGTRVTLVHEWESREDFAAYLASPAFLRSGEKLRPLMAAPPVSRRFEAQLIETLA</sequence>
<dbReference type="Pfam" id="PF03992">
    <property type="entry name" value="ABM"/>
    <property type="match status" value="1"/>
</dbReference>
<keyword evidence="3" id="KW-1185">Reference proteome</keyword>
<dbReference type="RefSeq" id="WP_206508368.1">
    <property type="nucleotide sequence ID" value="NZ_CP034588.1"/>
</dbReference>
<accession>A0A316G2D0</accession>
<dbReference type="InterPro" id="IPR007138">
    <property type="entry name" value="ABM_dom"/>
</dbReference>
<evidence type="ECO:0000313" key="3">
    <source>
        <dbReference type="Proteomes" id="UP000245390"/>
    </source>
</evidence>
<name>A0A316G2D0_9RHOB</name>
<dbReference type="GO" id="GO:0004497">
    <property type="term" value="F:monooxygenase activity"/>
    <property type="evidence" value="ECO:0007669"/>
    <property type="project" value="UniProtKB-KW"/>
</dbReference>
<evidence type="ECO:0000313" key="2">
    <source>
        <dbReference type="EMBL" id="PWK54056.1"/>
    </source>
</evidence>
<proteinExistence type="predicted"/>
<dbReference type="PROSITE" id="PS51725">
    <property type="entry name" value="ABM"/>
    <property type="match status" value="1"/>
</dbReference>